<evidence type="ECO:0000259" key="6">
    <source>
        <dbReference type="PROSITE" id="PS01124"/>
    </source>
</evidence>
<dbReference type="InterPro" id="IPR018060">
    <property type="entry name" value="HTH_AraC"/>
</dbReference>
<feature type="domain" description="HTH araC/xylS-type" evidence="6">
    <location>
        <begin position="454"/>
        <end position="566"/>
    </location>
</feature>
<evidence type="ECO:0000313" key="8">
    <source>
        <dbReference type="Proteomes" id="UP000184432"/>
    </source>
</evidence>
<sequence>MQKLLKCLLFLPLILFSFKGNSQNAVDSLQQKTYEELRALFSNLRSDTLKSAYIANYYLIKAKRESNIPKIAKGYHLLYYSFSDHTVKQKYVDSIIDITRYNQSREFPALAYLHKAQFHLYQNREITKTINNLNAARKYANQNDNIDLIYRVDYMIGIIKSEHLDEKEEALNIYKKCAKFYQTKKQDIYKSRYINTLHAIAETYIALKEHDSSSYYNELGYQEAENHENVFLQRQKVYFTLCEGVNHYSKNNFRRAIDSIHKALPEMISINDVSNTLDCYYYLGKSYFDLGQNKKALPYLIKTDSILESLNSIPQYKHVKIYQYLKNYYRNINDLENQNKYLDKLNKILANYLSDQIHISKKVKEDYDIALLIEEQESVVKKLNRNTDVYKSGVLLLILLLLISSSVLLYQYRKKQVYRKRFQEILTKQKTSISKEDEEFIKSKVSESNIKVPQKHVDYILERLDQFEKEKKYLATGISSQSLADDFDTNVKYLSRVINHFKNKSFTNYLNELRISFAIEELKTNTTLRKFTIKAIANEMGYNSAETFSNAFYKQTKIKPSYYIKNLNKQ</sequence>
<dbReference type="RefSeq" id="WP_073314171.1">
    <property type="nucleotide sequence ID" value="NZ_FQYP01000001.1"/>
</dbReference>
<keyword evidence="3" id="KW-0804">Transcription</keyword>
<dbReference type="GO" id="GO:0003700">
    <property type="term" value="F:DNA-binding transcription factor activity"/>
    <property type="evidence" value="ECO:0007669"/>
    <property type="project" value="InterPro"/>
</dbReference>
<gene>
    <name evidence="7" type="ORF">SAMN04488508_101840</name>
</gene>
<evidence type="ECO:0000256" key="1">
    <source>
        <dbReference type="ARBA" id="ARBA00023015"/>
    </source>
</evidence>
<dbReference type="GO" id="GO:0043565">
    <property type="term" value="F:sequence-specific DNA binding"/>
    <property type="evidence" value="ECO:0007669"/>
    <property type="project" value="InterPro"/>
</dbReference>
<evidence type="ECO:0000256" key="5">
    <source>
        <dbReference type="SAM" id="SignalP"/>
    </source>
</evidence>
<feature type="signal peptide" evidence="5">
    <location>
        <begin position="1"/>
        <end position="22"/>
    </location>
</feature>
<dbReference type="InterPro" id="IPR009057">
    <property type="entry name" value="Homeodomain-like_sf"/>
</dbReference>
<keyword evidence="4" id="KW-1133">Transmembrane helix</keyword>
<dbReference type="Gene3D" id="1.10.10.60">
    <property type="entry name" value="Homeodomain-like"/>
    <property type="match status" value="2"/>
</dbReference>
<dbReference type="SUPFAM" id="SSF48452">
    <property type="entry name" value="TPR-like"/>
    <property type="match status" value="1"/>
</dbReference>
<protein>
    <submittedName>
        <fullName evidence="7">Helix-turn-helix domain-containing protein</fullName>
    </submittedName>
</protein>
<dbReference type="InterPro" id="IPR011990">
    <property type="entry name" value="TPR-like_helical_dom_sf"/>
</dbReference>
<dbReference type="PANTHER" id="PTHR43280:SF2">
    <property type="entry name" value="HTH-TYPE TRANSCRIPTIONAL REGULATOR EXSA"/>
    <property type="match status" value="1"/>
</dbReference>
<keyword evidence="8" id="KW-1185">Reference proteome</keyword>
<dbReference type="Pfam" id="PF12833">
    <property type="entry name" value="HTH_18"/>
    <property type="match status" value="1"/>
</dbReference>
<feature type="transmembrane region" description="Helical" evidence="4">
    <location>
        <begin position="393"/>
        <end position="412"/>
    </location>
</feature>
<keyword evidence="1" id="KW-0805">Transcription regulation</keyword>
<evidence type="ECO:0000256" key="2">
    <source>
        <dbReference type="ARBA" id="ARBA00023125"/>
    </source>
</evidence>
<dbReference type="STRING" id="570521.SAMN04488508_101840"/>
<keyword evidence="5" id="KW-0732">Signal</keyword>
<keyword evidence="4" id="KW-0812">Transmembrane</keyword>
<dbReference type="SUPFAM" id="SSF46689">
    <property type="entry name" value="Homeodomain-like"/>
    <property type="match status" value="1"/>
</dbReference>
<proteinExistence type="predicted"/>
<dbReference type="Gene3D" id="1.25.40.10">
    <property type="entry name" value="Tetratricopeptide repeat domain"/>
    <property type="match status" value="1"/>
</dbReference>
<reference evidence="8" key="1">
    <citation type="submission" date="2016-11" db="EMBL/GenBank/DDBJ databases">
        <authorList>
            <person name="Varghese N."/>
            <person name="Submissions S."/>
        </authorList>
    </citation>
    <scope>NUCLEOTIDE SEQUENCE [LARGE SCALE GENOMIC DNA]</scope>
    <source>
        <strain evidence="8">DSM 22623</strain>
    </source>
</reference>
<dbReference type="EMBL" id="FQYP01000001">
    <property type="protein sequence ID" value="SHI48284.1"/>
    <property type="molecule type" value="Genomic_DNA"/>
</dbReference>
<keyword evidence="4" id="KW-0472">Membrane</keyword>
<evidence type="ECO:0000313" key="7">
    <source>
        <dbReference type="EMBL" id="SHI48284.1"/>
    </source>
</evidence>
<accession>A0A1M6BHS8</accession>
<evidence type="ECO:0000256" key="3">
    <source>
        <dbReference type="ARBA" id="ARBA00023163"/>
    </source>
</evidence>
<keyword evidence="2" id="KW-0238">DNA-binding</keyword>
<dbReference type="PANTHER" id="PTHR43280">
    <property type="entry name" value="ARAC-FAMILY TRANSCRIPTIONAL REGULATOR"/>
    <property type="match status" value="1"/>
</dbReference>
<dbReference type="Proteomes" id="UP000184432">
    <property type="component" value="Unassembled WGS sequence"/>
</dbReference>
<organism evidence="7 8">
    <name type="scientific">Aquimarina spongiae</name>
    <dbReference type="NCBI Taxonomy" id="570521"/>
    <lineage>
        <taxon>Bacteria</taxon>
        <taxon>Pseudomonadati</taxon>
        <taxon>Bacteroidota</taxon>
        <taxon>Flavobacteriia</taxon>
        <taxon>Flavobacteriales</taxon>
        <taxon>Flavobacteriaceae</taxon>
        <taxon>Aquimarina</taxon>
    </lineage>
</organism>
<dbReference type="SMART" id="SM00342">
    <property type="entry name" value="HTH_ARAC"/>
    <property type="match status" value="1"/>
</dbReference>
<feature type="chain" id="PRO_5012251859" evidence="5">
    <location>
        <begin position="23"/>
        <end position="570"/>
    </location>
</feature>
<evidence type="ECO:0000256" key="4">
    <source>
        <dbReference type="SAM" id="Phobius"/>
    </source>
</evidence>
<dbReference type="PROSITE" id="PS01124">
    <property type="entry name" value="HTH_ARAC_FAMILY_2"/>
    <property type="match status" value="1"/>
</dbReference>
<dbReference type="OrthoDB" id="5295174at2"/>
<dbReference type="AlphaFoldDB" id="A0A1M6BHS8"/>
<name>A0A1M6BHS8_9FLAO</name>